<protein>
    <submittedName>
        <fullName evidence="1">Uncharacterized protein</fullName>
    </submittedName>
</protein>
<evidence type="ECO:0000313" key="1">
    <source>
        <dbReference type="EMBL" id="RKF80744.1"/>
    </source>
</evidence>
<proteinExistence type="predicted"/>
<dbReference type="EMBL" id="MCBS01019018">
    <property type="protein sequence ID" value="RKF80744.1"/>
    <property type="molecule type" value="Genomic_DNA"/>
</dbReference>
<accession>A0A420J1V6</accession>
<reference evidence="1 2" key="1">
    <citation type="journal article" date="2018" name="BMC Genomics">
        <title>Comparative genome analyses reveal sequence features reflecting distinct modes of host-adaptation between dicot and monocot powdery mildew.</title>
        <authorList>
            <person name="Wu Y."/>
            <person name="Ma X."/>
            <person name="Pan Z."/>
            <person name="Kale S.D."/>
            <person name="Song Y."/>
            <person name="King H."/>
            <person name="Zhang Q."/>
            <person name="Presley C."/>
            <person name="Deng X."/>
            <person name="Wei C.I."/>
            <person name="Xiao S."/>
        </authorList>
    </citation>
    <scope>NUCLEOTIDE SEQUENCE [LARGE SCALE GENOMIC DNA]</scope>
    <source>
        <strain evidence="1">UMSG1</strain>
    </source>
</reference>
<comment type="caution">
    <text evidence="1">The sequence shown here is derived from an EMBL/GenBank/DDBJ whole genome shotgun (WGS) entry which is preliminary data.</text>
</comment>
<sequence length="73" mass="8077">MAERLQDQDIKMKQEPSSRLILLPPELWSGDYLFYCPGVLSEATLANPTRVAELFATTQNSPVLVSSLNTPIA</sequence>
<dbReference type="AlphaFoldDB" id="A0A420J1V6"/>
<organism evidence="1 2">
    <name type="scientific">Golovinomyces cichoracearum</name>
    <dbReference type="NCBI Taxonomy" id="62708"/>
    <lineage>
        <taxon>Eukaryota</taxon>
        <taxon>Fungi</taxon>
        <taxon>Dikarya</taxon>
        <taxon>Ascomycota</taxon>
        <taxon>Pezizomycotina</taxon>
        <taxon>Leotiomycetes</taxon>
        <taxon>Erysiphales</taxon>
        <taxon>Erysiphaceae</taxon>
        <taxon>Golovinomyces</taxon>
    </lineage>
</organism>
<name>A0A420J1V6_9PEZI</name>
<evidence type="ECO:0000313" key="2">
    <source>
        <dbReference type="Proteomes" id="UP000285326"/>
    </source>
</evidence>
<gene>
    <name evidence="1" type="ORF">GcM1_190019</name>
</gene>
<dbReference type="Proteomes" id="UP000285326">
    <property type="component" value="Unassembled WGS sequence"/>
</dbReference>